<dbReference type="PANTHER" id="PTHR32552">
    <property type="entry name" value="FERRICHROME IRON RECEPTOR-RELATED"/>
    <property type="match status" value="1"/>
</dbReference>
<sequence length="747" mass="78820">MRITAGKLKPLTLGVMAALATLSSMQAHAQASAANAGPDAAATAQTGATPASDNSNEQGTDQGQKTLVQLPVVNVTAKTQPGDLPPAYAGGQVAKGARLGLFGETDIHDIPFNVTSYTSKTLQDQQAHSLADVVQNNPSVRMDDPAGSISDDFTIRGFIVPSNDVALNGVYGIVPKWRVPAEILERVEVITGPTAMLTGASPNGSVGGGINVVTKRATDTPITSITESYQSDTQFETHVDIGRRFGDNDQFGIRVNGLYSDGKTAVNSQSDRLGAGSLALDYRGSKLRASIDYIRQVDDLRAPNRWMEFATSVIPSAPSGKTNFSPDGYALERDSSLLGHIEYDIADHTTVYASVGGQRRSGDELVADPYGATPNGDYTSSYYYRKASTSVDTAEVGVRSTFDTGPVNHNLAVTASAFREKDWLGVSSGDSVTSNLYDVVSPPYPATQVGDPGLLSRITLESVGAADTLGLFEKRLLVTVGARYQRVGVTNYDNASTGNTASNTNEGALTPMAAVLYKLTPALSVYANYVEGLNLGTVAPDGSANAGQAFGPAKARQYEVGAKWDLGRFTTTLALYQITEPGGTLDPATDVYSIAGDERHRGVEWSAFGEVAHGVRVLGGASYTQGILTSTAGGVNEGNEAPGVPRFLANLGAEWDLPWLPGVTLTGRAIFTGPQYVDSANTQKLASSTIFDLGARYRTTIAHRAVTVRASVDNLFNRNYWAGVYSGGGDVYLSSPRTVRVSATVEF</sequence>
<keyword evidence="5 10" id="KW-0812">Transmembrane</keyword>
<dbReference type="Pfam" id="PF07715">
    <property type="entry name" value="Plug"/>
    <property type="match status" value="1"/>
</dbReference>
<reference evidence="16 17" key="1">
    <citation type="submission" date="2018-01" db="EMBL/GenBank/DDBJ databases">
        <title>Genomic Encyclopedia of Type Strains, Phase III (KMG-III): the genomes of soil and plant-associated and newly described type strains.</title>
        <authorList>
            <person name="Whitman W."/>
        </authorList>
    </citation>
    <scope>NUCLEOTIDE SEQUENCE [LARGE SCALE GENOMIC DNA]</scope>
    <source>
        <strain evidence="16 17">JCM 18070</strain>
    </source>
</reference>
<dbReference type="InterPro" id="IPR010105">
    <property type="entry name" value="TonB_sidphr_rcpt"/>
</dbReference>
<dbReference type="Proteomes" id="UP000237381">
    <property type="component" value="Unassembled WGS sequence"/>
</dbReference>
<evidence type="ECO:0000256" key="3">
    <source>
        <dbReference type="ARBA" id="ARBA00022448"/>
    </source>
</evidence>
<dbReference type="SUPFAM" id="SSF56935">
    <property type="entry name" value="Porins"/>
    <property type="match status" value="1"/>
</dbReference>
<dbReference type="OrthoDB" id="8732650at2"/>
<proteinExistence type="inferred from homology"/>
<keyword evidence="4 10" id="KW-1134">Transmembrane beta strand</keyword>
<feature type="compositionally biased region" description="Low complexity" evidence="12">
    <location>
        <begin position="33"/>
        <end position="52"/>
    </location>
</feature>
<accession>A0A2S4MA89</accession>
<dbReference type="Gene3D" id="2.40.170.20">
    <property type="entry name" value="TonB-dependent receptor, beta-barrel domain"/>
    <property type="match status" value="1"/>
</dbReference>
<evidence type="ECO:0000256" key="7">
    <source>
        <dbReference type="ARBA" id="ARBA00023136"/>
    </source>
</evidence>
<dbReference type="PROSITE" id="PS52016">
    <property type="entry name" value="TONB_DEPENDENT_REC_3"/>
    <property type="match status" value="1"/>
</dbReference>
<feature type="domain" description="TonB-dependent receptor plug" evidence="15">
    <location>
        <begin position="108"/>
        <end position="203"/>
    </location>
</feature>
<dbReference type="RefSeq" id="WP_146055273.1">
    <property type="nucleotide sequence ID" value="NZ_PQGA01000006.1"/>
</dbReference>
<evidence type="ECO:0000256" key="10">
    <source>
        <dbReference type="PROSITE-ProRule" id="PRU01360"/>
    </source>
</evidence>
<keyword evidence="13" id="KW-0732">Signal</keyword>
<evidence type="ECO:0000256" key="9">
    <source>
        <dbReference type="ARBA" id="ARBA00023237"/>
    </source>
</evidence>
<comment type="subcellular location">
    <subcellularLocation>
        <location evidence="1 10">Cell outer membrane</location>
        <topology evidence="1 10">Multi-pass membrane protein</topology>
    </subcellularLocation>
</comment>
<evidence type="ECO:0000256" key="4">
    <source>
        <dbReference type="ARBA" id="ARBA00022452"/>
    </source>
</evidence>
<dbReference type="InterPro" id="IPR039426">
    <property type="entry name" value="TonB-dep_rcpt-like"/>
</dbReference>
<evidence type="ECO:0000313" key="17">
    <source>
        <dbReference type="Proteomes" id="UP000237381"/>
    </source>
</evidence>
<evidence type="ECO:0000256" key="13">
    <source>
        <dbReference type="SAM" id="SignalP"/>
    </source>
</evidence>
<dbReference type="InterPro" id="IPR012910">
    <property type="entry name" value="Plug_dom"/>
</dbReference>
<evidence type="ECO:0000256" key="1">
    <source>
        <dbReference type="ARBA" id="ARBA00004571"/>
    </source>
</evidence>
<feature type="domain" description="TonB-dependent receptor-like beta-barrel" evidence="14">
    <location>
        <begin position="436"/>
        <end position="715"/>
    </location>
</feature>
<dbReference type="PANTHER" id="PTHR32552:SF82">
    <property type="entry name" value="FCUA PROTEIN"/>
    <property type="match status" value="1"/>
</dbReference>
<dbReference type="EMBL" id="PQGA01000006">
    <property type="protein sequence ID" value="POR51529.1"/>
    <property type="molecule type" value="Genomic_DNA"/>
</dbReference>
<keyword evidence="3 10" id="KW-0813">Transport</keyword>
<organism evidence="16 17">
    <name type="scientific">Paraburkholderia eburnea</name>
    <dbReference type="NCBI Taxonomy" id="1189126"/>
    <lineage>
        <taxon>Bacteria</taxon>
        <taxon>Pseudomonadati</taxon>
        <taxon>Pseudomonadota</taxon>
        <taxon>Betaproteobacteria</taxon>
        <taxon>Burkholderiales</taxon>
        <taxon>Burkholderiaceae</taxon>
        <taxon>Paraburkholderia</taxon>
    </lineage>
</organism>
<comment type="similarity">
    <text evidence="2 10 11">Belongs to the TonB-dependent receptor family.</text>
</comment>
<name>A0A2S4MA89_9BURK</name>
<dbReference type="GO" id="GO:0015344">
    <property type="term" value="F:siderophore uptake transmembrane transporter activity"/>
    <property type="evidence" value="ECO:0007669"/>
    <property type="project" value="TreeGrafter"/>
</dbReference>
<keyword evidence="17" id="KW-1185">Reference proteome</keyword>
<evidence type="ECO:0000256" key="12">
    <source>
        <dbReference type="SAM" id="MobiDB-lite"/>
    </source>
</evidence>
<keyword evidence="8 16" id="KW-0675">Receptor</keyword>
<dbReference type="InterPro" id="IPR036942">
    <property type="entry name" value="Beta-barrel_TonB_sf"/>
</dbReference>
<dbReference type="GO" id="GO:0009279">
    <property type="term" value="C:cell outer membrane"/>
    <property type="evidence" value="ECO:0007669"/>
    <property type="project" value="UniProtKB-SubCell"/>
</dbReference>
<gene>
    <name evidence="16" type="ORF">B0G62_10663</name>
</gene>
<dbReference type="NCBIfam" id="TIGR01783">
    <property type="entry name" value="TonB-siderophor"/>
    <property type="match status" value="1"/>
</dbReference>
<dbReference type="InterPro" id="IPR000531">
    <property type="entry name" value="Beta-barrel_TonB"/>
</dbReference>
<evidence type="ECO:0000256" key="8">
    <source>
        <dbReference type="ARBA" id="ARBA00023170"/>
    </source>
</evidence>
<keyword evidence="7 10" id="KW-0472">Membrane</keyword>
<dbReference type="GO" id="GO:0015891">
    <property type="term" value="P:siderophore transport"/>
    <property type="evidence" value="ECO:0007669"/>
    <property type="project" value="InterPro"/>
</dbReference>
<evidence type="ECO:0000259" key="14">
    <source>
        <dbReference type="Pfam" id="PF00593"/>
    </source>
</evidence>
<keyword evidence="6 11" id="KW-0798">TonB box</keyword>
<keyword evidence="9 10" id="KW-0998">Cell outer membrane</keyword>
<dbReference type="AlphaFoldDB" id="A0A2S4MA89"/>
<dbReference type="GO" id="GO:0038023">
    <property type="term" value="F:signaling receptor activity"/>
    <property type="evidence" value="ECO:0007669"/>
    <property type="project" value="InterPro"/>
</dbReference>
<feature type="chain" id="PRO_5015472528" evidence="13">
    <location>
        <begin position="30"/>
        <end position="747"/>
    </location>
</feature>
<comment type="caution">
    <text evidence="16">The sequence shown here is derived from an EMBL/GenBank/DDBJ whole genome shotgun (WGS) entry which is preliminary data.</text>
</comment>
<dbReference type="Pfam" id="PF00593">
    <property type="entry name" value="TonB_dep_Rec_b-barrel"/>
    <property type="match status" value="1"/>
</dbReference>
<evidence type="ECO:0000256" key="11">
    <source>
        <dbReference type="RuleBase" id="RU003357"/>
    </source>
</evidence>
<feature type="signal peptide" evidence="13">
    <location>
        <begin position="1"/>
        <end position="29"/>
    </location>
</feature>
<evidence type="ECO:0000259" key="15">
    <source>
        <dbReference type="Pfam" id="PF07715"/>
    </source>
</evidence>
<protein>
    <submittedName>
        <fullName evidence="16">Iron complex outermembrane receptor protein</fullName>
    </submittedName>
</protein>
<feature type="region of interest" description="Disordered" evidence="12">
    <location>
        <begin position="33"/>
        <end position="61"/>
    </location>
</feature>
<evidence type="ECO:0000256" key="6">
    <source>
        <dbReference type="ARBA" id="ARBA00023077"/>
    </source>
</evidence>
<evidence type="ECO:0000313" key="16">
    <source>
        <dbReference type="EMBL" id="POR51529.1"/>
    </source>
</evidence>
<dbReference type="InterPro" id="IPR037066">
    <property type="entry name" value="Plug_dom_sf"/>
</dbReference>
<evidence type="ECO:0000256" key="2">
    <source>
        <dbReference type="ARBA" id="ARBA00009810"/>
    </source>
</evidence>
<dbReference type="CDD" id="cd01347">
    <property type="entry name" value="ligand_gated_channel"/>
    <property type="match status" value="1"/>
</dbReference>
<evidence type="ECO:0000256" key="5">
    <source>
        <dbReference type="ARBA" id="ARBA00022692"/>
    </source>
</evidence>
<dbReference type="Gene3D" id="2.170.130.10">
    <property type="entry name" value="TonB-dependent receptor, plug domain"/>
    <property type="match status" value="1"/>
</dbReference>